<dbReference type="Pfam" id="PF04082">
    <property type="entry name" value="Fungal_trans"/>
    <property type="match status" value="1"/>
</dbReference>
<dbReference type="InterPro" id="IPR050987">
    <property type="entry name" value="AtrR-like"/>
</dbReference>
<dbReference type="GO" id="GO:0003700">
    <property type="term" value="F:DNA-binding transcription factor activity"/>
    <property type="evidence" value="ECO:0007669"/>
    <property type="project" value="InterPro"/>
</dbReference>
<feature type="compositionally biased region" description="Low complexity" evidence="2">
    <location>
        <begin position="566"/>
        <end position="578"/>
    </location>
</feature>
<comment type="caution">
    <text evidence="4">The sequence shown here is derived from an EMBL/GenBank/DDBJ whole genome shotgun (WGS) entry which is preliminary data.</text>
</comment>
<evidence type="ECO:0000259" key="3">
    <source>
        <dbReference type="SMART" id="SM00906"/>
    </source>
</evidence>
<keyword evidence="5" id="KW-1185">Reference proteome</keyword>
<dbReference type="PANTHER" id="PTHR46910:SF38">
    <property type="entry name" value="ZN(2)-C6 FUNGAL-TYPE DOMAIN-CONTAINING PROTEIN"/>
    <property type="match status" value="1"/>
</dbReference>
<keyword evidence="1" id="KW-0539">Nucleus</keyword>
<evidence type="ECO:0000313" key="4">
    <source>
        <dbReference type="EMBL" id="KAJ7730990.1"/>
    </source>
</evidence>
<dbReference type="Proteomes" id="UP001215280">
    <property type="component" value="Unassembled WGS sequence"/>
</dbReference>
<dbReference type="GO" id="GO:0003677">
    <property type="term" value="F:DNA binding"/>
    <property type="evidence" value="ECO:0007669"/>
    <property type="project" value="InterPro"/>
</dbReference>
<name>A0AAD7HYD5_9AGAR</name>
<dbReference type="SMART" id="SM00906">
    <property type="entry name" value="Fungal_trans"/>
    <property type="match status" value="1"/>
</dbReference>
<evidence type="ECO:0000313" key="5">
    <source>
        <dbReference type="Proteomes" id="UP001215280"/>
    </source>
</evidence>
<dbReference type="CDD" id="cd12148">
    <property type="entry name" value="fungal_TF_MHR"/>
    <property type="match status" value="1"/>
</dbReference>
<accession>A0AAD7HYD5</accession>
<dbReference type="InterPro" id="IPR007219">
    <property type="entry name" value="XnlR_reg_dom"/>
</dbReference>
<feature type="region of interest" description="Disordered" evidence="2">
    <location>
        <begin position="559"/>
        <end position="578"/>
    </location>
</feature>
<proteinExistence type="predicted"/>
<protein>
    <submittedName>
        <fullName evidence="4">Fungal-specific transcription factor domain-containing protein</fullName>
    </submittedName>
</protein>
<gene>
    <name evidence="4" type="ORF">DFH07DRAFT_968940</name>
</gene>
<dbReference type="EMBL" id="JARJLG010000186">
    <property type="protein sequence ID" value="KAJ7730990.1"/>
    <property type="molecule type" value="Genomic_DNA"/>
</dbReference>
<dbReference type="AlphaFoldDB" id="A0AAD7HYD5"/>
<organism evidence="4 5">
    <name type="scientific">Mycena maculata</name>
    <dbReference type="NCBI Taxonomy" id="230809"/>
    <lineage>
        <taxon>Eukaryota</taxon>
        <taxon>Fungi</taxon>
        <taxon>Dikarya</taxon>
        <taxon>Basidiomycota</taxon>
        <taxon>Agaricomycotina</taxon>
        <taxon>Agaricomycetes</taxon>
        <taxon>Agaricomycetidae</taxon>
        <taxon>Agaricales</taxon>
        <taxon>Marasmiineae</taxon>
        <taxon>Mycenaceae</taxon>
        <taxon>Mycena</taxon>
    </lineage>
</organism>
<dbReference type="GO" id="GO:0008270">
    <property type="term" value="F:zinc ion binding"/>
    <property type="evidence" value="ECO:0007669"/>
    <property type="project" value="InterPro"/>
</dbReference>
<reference evidence="4" key="1">
    <citation type="submission" date="2023-03" db="EMBL/GenBank/DDBJ databases">
        <title>Massive genome expansion in bonnet fungi (Mycena s.s.) driven by repeated elements and novel gene families across ecological guilds.</title>
        <authorList>
            <consortium name="Lawrence Berkeley National Laboratory"/>
            <person name="Harder C.B."/>
            <person name="Miyauchi S."/>
            <person name="Viragh M."/>
            <person name="Kuo A."/>
            <person name="Thoen E."/>
            <person name="Andreopoulos B."/>
            <person name="Lu D."/>
            <person name="Skrede I."/>
            <person name="Drula E."/>
            <person name="Henrissat B."/>
            <person name="Morin E."/>
            <person name="Kohler A."/>
            <person name="Barry K."/>
            <person name="LaButti K."/>
            <person name="Morin E."/>
            <person name="Salamov A."/>
            <person name="Lipzen A."/>
            <person name="Mereny Z."/>
            <person name="Hegedus B."/>
            <person name="Baldrian P."/>
            <person name="Stursova M."/>
            <person name="Weitz H."/>
            <person name="Taylor A."/>
            <person name="Grigoriev I.V."/>
            <person name="Nagy L.G."/>
            <person name="Martin F."/>
            <person name="Kauserud H."/>
        </authorList>
    </citation>
    <scope>NUCLEOTIDE SEQUENCE</scope>
    <source>
        <strain evidence="4">CBHHK188m</strain>
    </source>
</reference>
<feature type="domain" description="Xylanolytic transcriptional activator regulatory" evidence="3">
    <location>
        <begin position="258"/>
        <end position="329"/>
    </location>
</feature>
<evidence type="ECO:0000256" key="2">
    <source>
        <dbReference type="SAM" id="MobiDB-lite"/>
    </source>
</evidence>
<dbReference type="PANTHER" id="PTHR46910">
    <property type="entry name" value="TRANSCRIPTION FACTOR PDR1"/>
    <property type="match status" value="1"/>
</dbReference>
<sequence>MSLHSSRRGHLLLDVAQYARSLETEGVLPKNSPFSSSVSVVAPPHVDVKEQSELDMFVIISGLLSERFDRVKLDAEPARYFGKSSPLELINAALDAKDNLIEDNVLPKRIFDAQKRKVFWHSPWEHDHLAPREVFPPLSFPDPDLLQNLVHLFFTRVNILLFLLHRSTFEKSLAGGLHLVDYHFGCTVLGVCALAAKHTDDSRVLLEGTNTHLSAGWKYFSQLQPLRRSIVKAITLYEAQTLCLCVCYLHGTSAMDGCWVLGGFAARSVLELGVHRQNRFVNKLVAEAWKRVFWLLICIDILTSTVTTRPLAISDADYDLEYPAECDDEYWETSDPAAAFKQPPGKPSLASFMTSYLKLMEILAMAQKTIYMVKPSARPEGWPQSAVVALDSALNAWIDTVPDHLRWDPHMSDPTFATQSAILYARYYGVQIHIHRIFIPSPSNKMELSLYNYPSLAICASSARACSHVMNVLVRRGFWAYPHALNSVFDSCVVLLLHVWRGRQGGLSVDRQKCLQDIDMCLRVFRAYETRWQIAGRQHDTIAELMSAVNMDWPSSENRLKRGVDPSAEPPLASSSALAQPREALLDEPVIGSDHTVFDMDSFFSLPLYTEDLGRLPVYEPFNWSTDPVEGGVVIPLEHPGPIGDATYDPAWDNWGSYLTSVEELMSALDNNPSR</sequence>
<evidence type="ECO:0000256" key="1">
    <source>
        <dbReference type="ARBA" id="ARBA00023242"/>
    </source>
</evidence>
<dbReference type="GO" id="GO:0006351">
    <property type="term" value="P:DNA-templated transcription"/>
    <property type="evidence" value="ECO:0007669"/>
    <property type="project" value="InterPro"/>
</dbReference>